<dbReference type="STRING" id="1070319.CAGGBEG34_410004"/>
<evidence type="ECO:0000313" key="3">
    <source>
        <dbReference type="Proteomes" id="UP000054051"/>
    </source>
</evidence>
<dbReference type="RefSeq" id="WP_006683170.1">
    <property type="nucleotide sequence ID" value="NZ_CAFB01000060.1"/>
</dbReference>
<protein>
    <submittedName>
        <fullName evidence="2">ORF1 of IS1 family transposase</fullName>
    </submittedName>
</protein>
<dbReference type="Pfam" id="PF12759">
    <property type="entry name" value="HTH_Tnp_IS1"/>
    <property type="match status" value="1"/>
</dbReference>
<proteinExistence type="predicted"/>
<dbReference type="GO" id="GO:0006313">
    <property type="term" value="P:DNA transposition"/>
    <property type="evidence" value="ECO:0007669"/>
    <property type="project" value="TreeGrafter"/>
</dbReference>
<dbReference type="PANTHER" id="PTHR47923">
    <property type="entry name" value="INSERTION ELEMENT IS1 1 PROTEIN INSA-RELATED"/>
    <property type="match status" value="1"/>
</dbReference>
<keyword evidence="3" id="KW-1185">Reference proteome</keyword>
<comment type="caution">
    <text evidence="2">The sequence shown here is derived from an EMBL/GenBank/DDBJ whole genome shotgun (WGS) entry which is preliminary data.</text>
</comment>
<dbReference type="SUPFAM" id="SSF46689">
    <property type="entry name" value="Homeodomain-like"/>
    <property type="match status" value="1"/>
</dbReference>
<organism evidence="2 3">
    <name type="scientific">Candidatus Glomeribacter gigasporarum BEG34</name>
    <dbReference type="NCBI Taxonomy" id="1070319"/>
    <lineage>
        <taxon>Bacteria</taxon>
        <taxon>Pseudomonadati</taxon>
        <taxon>Pseudomonadota</taxon>
        <taxon>Betaproteobacteria</taxon>
        <taxon>Burkholderiales</taxon>
        <taxon>Burkholderiaceae</taxon>
        <taxon>Candidatus Glomeribacter</taxon>
    </lineage>
</organism>
<feature type="domain" description="Insertion element IS1 protein InsA helix-turn-helix" evidence="1">
    <location>
        <begin position="51"/>
        <end position="88"/>
    </location>
</feature>
<dbReference type="EMBL" id="CAFB01000060">
    <property type="protein sequence ID" value="CCD30093.1"/>
    <property type="molecule type" value="Genomic_DNA"/>
</dbReference>
<dbReference type="AlphaFoldDB" id="G2JBD9"/>
<gene>
    <name evidence="2" type="primary">insA</name>
    <name evidence="2" type="ORF">CAGGBEG34_410004</name>
</gene>
<accession>G2JBD9</accession>
<dbReference type="eggNOG" id="COG3677">
    <property type="taxonomic scope" value="Bacteria"/>
</dbReference>
<name>G2JBD9_9BURK</name>
<dbReference type="Proteomes" id="UP000054051">
    <property type="component" value="Unassembled WGS sequence"/>
</dbReference>
<dbReference type="InterPro" id="IPR024431">
    <property type="entry name" value="InsA_HTH_dom"/>
</dbReference>
<sequence length="95" mass="10763">MALTQVACPLCASQHVVRFGINRQKKQRYQYRNTECSKDPFILVYAHKGYLPETKRAIVELTLNGSGIRDISRVLGISVNTVLSELKKEARLSKI</sequence>
<dbReference type="InterPro" id="IPR051252">
    <property type="entry name" value="IS1_transposase_InsA"/>
</dbReference>
<dbReference type="PANTHER" id="PTHR47923:SF1">
    <property type="entry name" value="INSERTION ELEMENT IS1 1 PROTEIN INSA-RELATED"/>
    <property type="match status" value="1"/>
</dbReference>
<reference evidence="2 3" key="1">
    <citation type="submission" date="2011-08" db="EMBL/GenBank/DDBJ databases">
        <title>The genome of the obligate endobacterium of an arbuscular mycorrhizal fungus reveals an interphylum network of nutritional interactions.</title>
        <authorList>
            <person name="Ghignone S."/>
            <person name="Salvioli A."/>
            <person name="Anca I."/>
            <person name="Lumini E."/>
            <person name="Ortu G."/>
            <person name="Petiti L."/>
            <person name="Cruveiller S."/>
            <person name="Bianciotto V."/>
            <person name="Piffanelli P."/>
            <person name="Lanfranco L."/>
            <person name="Bonfante P."/>
        </authorList>
    </citation>
    <scope>NUCLEOTIDE SEQUENCE [LARGE SCALE GENOMIC DNA]</scope>
    <source>
        <strain evidence="2 3">BEG34</strain>
    </source>
</reference>
<dbReference type="InterPro" id="IPR009057">
    <property type="entry name" value="Homeodomain-like_sf"/>
</dbReference>
<evidence type="ECO:0000259" key="1">
    <source>
        <dbReference type="Pfam" id="PF12759"/>
    </source>
</evidence>
<evidence type="ECO:0000313" key="2">
    <source>
        <dbReference type="EMBL" id="CCD30093.1"/>
    </source>
</evidence>